<keyword evidence="4" id="KW-1185">Reference proteome</keyword>
<dbReference type="STRING" id="662367.SAMN05216167_115140"/>
<feature type="domain" description="N-terminal" evidence="1">
    <location>
        <begin position="14"/>
        <end position="133"/>
    </location>
</feature>
<reference evidence="3 4" key="1">
    <citation type="submission" date="2016-10" db="EMBL/GenBank/DDBJ databases">
        <authorList>
            <person name="de Groot N.N."/>
        </authorList>
    </citation>
    <scope>NUCLEOTIDE SEQUENCE [LARGE SCALE GENOMIC DNA]</scope>
    <source>
        <strain evidence="3 4">DSM 26130</strain>
    </source>
</reference>
<dbReference type="InterPro" id="IPR041459">
    <property type="entry name" value="MPTase-PolyVal"/>
</dbReference>
<dbReference type="OrthoDB" id="9792687at2"/>
<evidence type="ECO:0000313" key="3">
    <source>
        <dbReference type="EMBL" id="SFE57039.1"/>
    </source>
</evidence>
<evidence type="ECO:0000313" key="4">
    <source>
        <dbReference type="Proteomes" id="UP000198598"/>
    </source>
</evidence>
<dbReference type="Pfam" id="PF18818">
    <property type="entry name" value="MPTase-PolyVal"/>
    <property type="match status" value="1"/>
</dbReference>
<dbReference type="InterPro" id="IPR013610">
    <property type="entry name" value="ArdC_N"/>
</dbReference>
<dbReference type="InterPro" id="IPR017113">
    <property type="entry name" value="Antirestriction_ArdC"/>
</dbReference>
<dbReference type="GO" id="GO:0003697">
    <property type="term" value="F:single-stranded DNA binding"/>
    <property type="evidence" value="ECO:0007669"/>
    <property type="project" value="InterPro"/>
</dbReference>
<gene>
    <name evidence="3" type="ORF">SAMN05216167_115140</name>
</gene>
<dbReference type="Pfam" id="PF08401">
    <property type="entry name" value="ArdcN"/>
    <property type="match status" value="1"/>
</dbReference>
<sequence length="320" mass="35930">MNKTTKFPQQPKADIYQVITNQIIAELEKGKLPWRKRWGVLLDGKAEVARNYLTKQPYTGINSVLLGCRSVERPYFITFKQAAQLGGNIRKGAKGIPVVYWNVIEKEKEITNRKGETKTKTVGVPLLKPYYVFHVSDVEGIDIELPELLPVQESTQQQLIERCEAVYDGYKNGPKLVFNNPKRAFYSSLYDMVNMPTLPAFDCPEAYFWTLYHELIHSTGHCDRMNREEVVNTDGFGGEKYAKEELTAEIGACFLSAQSGIDITDKRLLTNGISYLQSWLGALKNDKTLIVRAAGQAQKAANYITGQSIAEPEPVAVQAG</sequence>
<evidence type="ECO:0000259" key="2">
    <source>
        <dbReference type="Pfam" id="PF18818"/>
    </source>
</evidence>
<protein>
    <submittedName>
        <fullName evidence="3">Antirestriction protein ArdC</fullName>
    </submittedName>
</protein>
<accession>A0A1I2BM15</accession>
<dbReference type="AlphaFoldDB" id="A0A1I2BM15"/>
<organism evidence="3 4">
    <name type="scientific">Spirosoma endophyticum</name>
    <dbReference type="NCBI Taxonomy" id="662367"/>
    <lineage>
        <taxon>Bacteria</taxon>
        <taxon>Pseudomonadati</taxon>
        <taxon>Bacteroidota</taxon>
        <taxon>Cytophagia</taxon>
        <taxon>Cytophagales</taxon>
        <taxon>Cytophagaceae</taxon>
        <taxon>Spirosoma</taxon>
    </lineage>
</organism>
<dbReference type="PIRSF" id="PIRSF037112">
    <property type="entry name" value="Antirestriction_ArdC"/>
    <property type="match status" value="1"/>
</dbReference>
<dbReference type="Proteomes" id="UP000198598">
    <property type="component" value="Unassembled WGS sequence"/>
</dbReference>
<evidence type="ECO:0000259" key="1">
    <source>
        <dbReference type="Pfam" id="PF08401"/>
    </source>
</evidence>
<dbReference type="RefSeq" id="WP_093832042.1">
    <property type="nucleotide sequence ID" value="NZ_FOLQ01000015.1"/>
</dbReference>
<proteinExistence type="predicted"/>
<name>A0A1I2BM15_9BACT</name>
<dbReference type="EMBL" id="FOLQ01000015">
    <property type="protein sequence ID" value="SFE57039.1"/>
    <property type="molecule type" value="Genomic_DNA"/>
</dbReference>
<feature type="domain" description="Polyvalent protein metallopeptidase" evidence="2">
    <location>
        <begin position="180"/>
        <end position="295"/>
    </location>
</feature>